<evidence type="ECO:0000256" key="5">
    <source>
        <dbReference type="SAM" id="MobiDB-lite"/>
    </source>
</evidence>
<keyword evidence="7" id="KW-1185">Reference proteome</keyword>
<dbReference type="SUPFAM" id="SSF49599">
    <property type="entry name" value="TRAF domain-like"/>
    <property type="match status" value="1"/>
</dbReference>
<proteinExistence type="predicted"/>
<feature type="compositionally biased region" description="Polar residues" evidence="5">
    <location>
        <begin position="91"/>
        <end position="105"/>
    </location>
</feature>
<dbReference type="GeneID" id="112055816"/>
<sequence length="589" mass="65430">MGDSREAIKKAFGLPEYPWSSDDEDIIITPDNATSRRQADSSEFPDDSAGVRPSTSGQSRRRMGRVERDFYWSLLDNPTRASGPSAVPGRSTASVQTVMPGTSRSLEPRESIDLTSPLSNLQRILAIKRLPRGQPSSRNCMFPFQLLSNLGNISRRSSDSSSPMNVQPSSPTDDEPLVRYTALPRISVTRSSSQENRNALAGNSENRNDSANSLEGRNPMVVNTSTGRVAIAANVPPEGAPHAEVRQELVMEIDGDDNQPDDNVLGQAQASGAEEETEEPELAEDATTASLATSLAQGTKRKREVTATDGSVTAADDVFTAQDLNRSLLQLLECPVCLEWMEPPMAQCRRGHLVCLRCRTRLASCPVCRTAFSSVRNRAMEGVADILRYPCRHGCGRETRLRQRGAHEASCTARRYRCPAATCARQEPMPLTDLPQHFQTCHQSILKVGSRHQFSIRMNLDQHDDWLIMVGRDLFFMRVDVSVRTLGIVVHVAYIGPKCNANLFTYEVSVCGLHNERKLVYTRETHSDLESTSLNVNRQDCFHLTLDQALNFLRYKNRHCEPDKLLEFSVEISKIDPPAQNETPCDLDS</sequence>
<feature type="compositionally biased region" description="Polar residues" evidence="5">
    <location>
        <begin position="188"/>
        <end position="220"/>
    </location>
</feature>
<dbReference type="InterPro" id="IPR049548">
    <property type="entry name" value="Sina-like_RING"/>
</dbReference>
<evidence type="ECO:0000256" key="1">
    <source>
        <dbReference type="ARBA" id="ARBA00022723"/>
    </source>
</evidence>
<evidence type="ECO:0000313" key="8">
    <source>
        <dbReference type="RefSeq" id="XP_052738315.1"/>
    </source>
</evidence>
<keyword evidence="1" id="KW-0479">Metal-binding</keyword>
<dbReference type="RefSeq" id="XP_052738315.1">
    <property type="nucleotide sequence ID" value="XM_052882355.1"/>
</dbReference>
<evidence type="ECO:0000259" key="6">
    <source>
        <dbReference type="PROSITE" id="PS50089"/>
    </source>
</evidence>
<feature type="domain" description="RING-type" evidence="6">
    <location>
        <begin position="334"/>
        <end position="369"/>
    </location>
</feature>
<feature type="compositionally biased region" description="Acidic residues" evidence="5">
    <location>
        <begin position="273"/>
        <end position="284"/>
    </location>
</feature>
<evidence type="ECO:0000256" key="4">
    <source>
        <dbReference type="PROSITE-ProRule" id="PRU00175"/>
    </source>
</evidence>
<dbReference type="Proteomes" id="UP001652582">
    <property type="component" value="Chromosome 7"/>
</dbReference>
<dbReference type="InterPro" id="IPR013083">
    <property type="entry name" value="Znf_RING/FYVE/PHD"/>
</dbReference>
<keyword evidence="3" id="KW-0862">Zinc</keyword>
<protein>
    <submittedName>
        <fullName evidence="8">Uncharacterized protein LOC112055816 isoform X1</fullName>
    </submittedName>
</protein>
<dbReference type="SUPFAM" id="SSF57850">
    <property type="entry name" value="RING/U-box"/>
    <property type="match status" value="1"/>
</dbReference>
<evidence type="ECO:0000256" key="2">
    <source>
        <dbReference type="ARBA" id="ARBA00022771"/>
    </source>
</evidence>
<dbReference type="PROSITE" id="PS50089">
    <property type="entry name" value="ZF_RING_2"/>
    <property type="match status" value="1"/>
</dbReference>
<keyword evidence="2 4" id="KW-0863">Zinc-finger</keyword>
<dbReference type="Gene3D" id="3.30.40.10">
    <property type="entry name" value="Zinc/RING finger domain, C3HC4 (zinc finger)"/>
    <property type="match status" value="2"/>
</dbReference>
<gene>
    <name evidence="8" type="primary">LOC112055816</name>
</gene>
<evidence type="ECO:0000313" key="7">
    <source>
        <dbReference type="Proteomes" id="UP001652582"/>
    </source>
</evidence>
<organism evidence="7 8">
    <name type="scientific">Bicyclus anynana</name>
    <name type="common">Squinting bush brown butterfly</name>
    <dbReference type="NCBI Taxonomy" id="110368"/>
    <lineage>
        <taxon>Eukaryota</taxon>
        <taxon>Metazoa</taxon>
        <taxon>Ecdysozoa</taxon>
        <taxon>Arthropoda</taxon>
        <taxon>Hexapoda</taxon>
        <taxon>Insecta</taxon>
        <taxon>Pterygota</taxon>
        <taxon>Neoptera</taxon>
        <taxon>Endopterygota</taxon>
        <taxon>Lepidoptera</taxon>
        <taxon>Glossata</taxon>
        <taxon>Ditrysia</taxon>
        <taxon>Papilionoidea</taxon>
        <taxon>Nymphalidae</taxon>
        <taxon>Satyrinae</taxon>
        <taxon>Satyrini</taxon>
        <taxon>Mycalesina</taxon>
        <taxon>Bicyclus</taxon>
    </lineage>
</organism>
<dbReference type="InterPro" id="IPR001841">
    <property type="entry name" value="Znf_RING"/>
</dbReference>
<dbReference type="Gene3D" id="2.60.210.10">
    <property type="entry name" value="Apoptosis, Tumor Necrosis Factor Receptor Associated Protein 2, Chain A"/>
    <property type="match status" value="1"/>
</dbReference>
<feature type="region of interest" description="Disordered" evidence="5">
    <location>
        <begin position="77"/>
        <end position="110"/>
    </location>
</feature>
<dbReference type="Pfam" id="PF21362">
    <property type="entry name" value="Sina_RING"/>
    <property type="match status" value="1"/>
</dbReference>
<dbReference type="InterPro" id="IPR008974">
    <property type="entry name" value="TRAF-like"/>
</dbReference>
<name>A0ABM3LGW2_BICAN</name>
<feature type="region of interest" description="Disordered" evidence="5">
    <location>
        <begin position="254"/>
        <end position="287"/>
    </location>
</feature>
<feature type="region of interest" description="Disordered" evidence="5">
    <location>
        <begin position="1"/>
        <end position="63"/>
    </location>
</feature>
<dbReference type="PANTHER" id="PTHR45877">
    <property type="entry name" value="E3 UBIQUITIN-PROTEIN LIGASE SIAH2"/>
    <property type="match status" value="1"/>
</dbReference>
<dbReference type="PANTHER" id="PTHR45877:SF2">
    <property type="entry name" value="E3 UBIQUITIN-PROTEIN LIGASE SINA-RELATED"/>
    <property type="match status" value="1"/>
</dbReference>
<dbReference type="InterPro" id="IPR004162">
    <property type="entry name" value="SINA-like_animal"/>
</dbReference>
<accession>A0ABM3LGW2</accession>
<evidence type="ECO:0000256" key="3">
    <source>
        <dbReference type="ARBA" id="ARBA00022833"/>
    </source>
</evidence>
<reference evidence="8" key="1">
    <citation type="submission" date="2025-08" db="UniProtKB">
        <authorList>
            <consortium name="RefSeq"/>
        </authorList>
    </citation>
    <scope>IDENTIFICATION</scope>
</reference>
<feature type="region of interest" description="Disordered" evidence="5">
    <location>
        <begin position="153"/>
        <end position="220"/>
    </location>
</feature>